<accession>A8A8U6</accession>
<dbReference type="OrthoDB" id="382891at2157"/>
<dbReference type="STRING" id="453591.Igni_0164"/>
<name>A8A8U6_IGNH4</name>
<dbReference type="HOGENOM" id="CLU_1492963_0_0_2"/>
<dbReference type="EMBL" id="CP000816">
    <property type="protein sequence ID" value="ABU81348.1"/>
    <property type="molecule type" value="Genomic_DNA"/>
</dbReference>
<dbReference type="KEGG" id="iho:Igni_0164"/>
<evidence type="ECO:0000313" key="2">
    <source>
        <dbReference type="Proteomes" id="UP000000262"/>
    </source>
</evidence>
<proteinExistence type="predicted"/>
<evidence type="ECO:0000313" key="1">
    <source>
        <dbReference type="EMBL" id="ABU81348.1"/>
    </source>
</evidence>
<dbReference type="AlphaFoldDB" id="A8A8U6"/>
<organism evidence="1 2">
    <name type="scientific">Ignicoccus hospitalis (strain KIN4/I / DSM 18386 / JCM 14125)</name>
    <dbReference type="NCBI Taxonomy" id="453591"/>
    <lineage>
        <taxon>Archaea</taxon>
        <taxon>Thermoproteota</taxon>
        <taxon>Thermoprotei</taxon>
        <taxon>Desulfurococcales</taxon>
        <taxon>Desulfurococcaceae</taxon>
        <taxon>Ignicoccus</taxon>
    </lineage>
</organism>
<dbReference type="Proteomes" id="UP000000262">
    <property type="component" value="Chromosome"/>
</dbReference>
<gene>
    <name evidence="1" type="ordered locus">Igni_0164</name>
</gene>
<protein>
    <submittedName>
        <fullName evidence="1">Uncharacterized protein</fullName>
    </submittedName>
</protein>
<sequence length="180" mass="20234">MLVPANVKEKTRIRFENNQCIVDGRSFSTEHVVLVSPSNAKLVLNEDGIKLEASYDQHPKFSTYGNYIVIGVSSDRYIPTWDTLEGKVVKVDEHGGSAEGELGIRASLSRGYVVVELIGSDKKPTKFYVKEVNLEAEKPDFVNVLGSRFHTFYVKTRKDSKVDIKKEDDKLFISISSSEE</sequence>
<dbReference type="RefSeq" id="WP_011998200.1">
    <property type="nucleotide sequence ID" value="NC_009776.1"/>
</dbReference>
<dbReference type="eggNOG" id="arCOG08618">
    <property type="taxonomic scope" value="Archaea"/>
</dbReference>
<keyword evidence="2" id="KW-1185">Reference proteome</keyword>
<reference evidence="1 2" key="1">
    <citation type="journal article" date="2008" name="Genome Biol.">
        <title>A genomic analysis of the archaeal system Ignicoccus hospitalis-Nanoarchaeum equitans.</title>
        <authorList>
            <person name="Podar M."/>
            <person name="Anderson I."/>
            <person name="Makarova K.S."/>
            <person name="Elkins J.G."/>
            <person name="Ivanova N."/>
            <person name="Wall M.A."/>
            <person name="Lykidis A."/>
            <person name="Mavromatis K."/>
            <person name="Sun H."/>
            <person name="Hudson M.E."/>
            <person name="Chen W."/>
            <person name="Deciu C."/>
            <person name="Hutchison D."/>
            <person name="Eads J.R."/>
            <person name="Anderson A."/>
            <person name="Fernandes F."/>
            <person name="Szeto E."/>
            <person name="Lapidus A."/>
            <person name="Kyrpides N.C."/>
            <person name="Saier M.H.Jr."/>
            <person name="Richardson P.M."/>
            <person name="Rachel R."/>
            <person name="Huber H."/>
            <person name="Eisen J.A."/>
            <person name="Koonin E.V."/>
            <person name="Keller M."/>
            <person name="Stetter K.O."/>
        </authorList>
    </citation>
    <scope>NUCLEOTIDE SEQUENCE [LARGE SCALE GENOMIC DNA]</scope>
    <source>
        <strain evidence="2">KIN4/I / DSM 18386 / JCM 14125</strain>
    </source>
</reference>
<dbReference type="GeneID" id="5562815"/>